<evidence type="ECO:0000313" key="7">
    <source>
        <dbReference type="Proteomes" id="UP001230188"/>
    </source>
</evidence>
<keyword evidence="7" id="KW-1185">Reference proteome</keyword>
<protein>
    <submittedName>
        <fullName evidence="6">Uncharacterized protein</fullName>
    </submittedName>
</protein>
<feature type="region of interest" description="Disordered" evidence="2">
    <location>
        <begin position="386"/>
        <end position="434"/>
    </location>
</feature>
<dbReference type="PROSITE" id="PS50003">
    <property type="entry name" value="PH_DOMAIN"/>
    <property type="match status" value="1"/>
</dbReference>
<evidence type="ECO:0000259" key="4">
    <source>
        <dbReference type="PROSITE" id="PS50020"/>
    </source>
</evidence>
<dbReference type="InterPro" id="IPR001202">
    <property type="entry name" value="WW_dom"/>
</dbReference>
<evidence type="ECO:0000256" key="1">
    <source>
        <dbReference type="ARBA" id="ARBA00024863"/>
    </source>
</evidence>
<dbReference type="EMBL" id="JAQMWT010000480">
    <property type="protein sequence ID" value="KAJ8600710.1"/>
    <property type="molecule type" value="Genomic_DNA"/>
</dbReference>
<dbReference type="CDD" id="cd00201">
    <property type="entry name" value="WW"/>
    <property type="match status" value="2"/>
</dbReference>
<dbReference type="Pfam" id="PF04727">
    <property type="entry name" value="ELMO_CED12"/>
    <property type="match status" value="1"/>
</dbReference>
<dbReference type="CDD" id="cd00821">
    <property type="entry name" value="PH"/>
    <property type="match status" value="1"/>
</dbReference>
<reference evidence="6" key="1">
    <citation type="submission" date="2023-01" db="EMBL/GenBank/DDBJ databases">
        <title>Metagenome sequencing of chrysophaentin producing Chrysophaeum taylorii.</title>
        <authorList>
            <person name="Davison J."/>
            <person name="Bewley C."/>
        </authorList>
    </citation>
    <scope>NUCLEOTIDE SEQUENCE</scope>
    <source>
        <strain evidence="6">NIES-1699</strain>
    </source>
</reference>
<feature type="domain" description="WW" evidence="4">
    <location>
        <begin position="469"/>
        <end position="503"/>
    </location>
</feature>
<proteinExistence type="predicted"/>
<feature type="domain" description="ELMO" evidence="5">
    <location>
        <begin position="32"/>
        <end position="199"/>
    </location>
</feature>
<dbReference type="Pfam" id="PF00397">
    <property type="entry name" value="WW"/>
    <property type="match status" value="2"/>
</dbReference>
<dbReference type="SUPFAM" id="SSF51045">
    <property type="entry name" value="WW domain"/>
    <property type="match status" value="2"/>
</dbReference>
<dbReference type="PANTHER" id="PTHR12771">
    <property type="entry name" value="ENGULFMENT AND CELL MOTILITY"/>
    <property type="match status" value="1"/>
</dbReference>
<dbReference type="InterPro" id="IPR050868">
    <property type="entry name" value="ELMO_domain-containing"/>
</dbReference>
<dbReference type="PROSITE" id="PS01159">
    <property type="entry name" value="WW_DOMAIN_1"/>
    <property type="match status" value="2"/>
</dbReference>
<organism evidence="6 7">
    <name type="scientific">Chrysophaeum taylorii</name>
    <dbReference type="NCBI Taxonomy" id="2483200"/>
    <lineage>
        <taxon>Eukaryota</taxon>
        <taxon>Sar</taxon>
        <taxon>Stramenopiles</taxon>
        <taxon>Ochrophyta</taxon>
        <taxon>Pelagophyceae</taxon>
        <taxon>Pelagomonadales</taxon>
        <taxon>Pelagomonadaceae</taxon>
        <taxon>Chrysophaeum</taxon>
    </lineage>
</organism>
<dbReference type="Gene3D" id="2.20.70.10">
    <property type="match status" value="2"/>
</dbReference>
<dbReference type="PANTHER" id="PTHR12771:SF56">
    <property type="entry name" value="CED-12"/>
    <property type="match status" value="1"/>
</dbReference>
<dbReference type="AlphaFoldDB" id="A0AAD7U9J4"/>
<feature type="compositionally biased region" description="Basic and acidic residues" evidence="2">
    <location>
        <begin position="405"/>
        <end position="422"/>
    </location>
</feature>
<dbReference type="InterPro" id="IPR036020">
    <property type="entry name" value="WW_dom_sf"/>
</dbReference>
<dbReference type="SUPFAM" id="SSF50729">
    <property type="entry name" value="PH domain-like"/>
    <property type="match status" value="1"/>
</dbReference>
<dbReference type="Gene3D" id="2.30.29.30">
    <property type="entry name" value="Pleckstrin-homology domain (PH domain)/Phosphotyrosine-binding domain (PTB)"/>
    <property type="match status" value="1"/>
</dbReference>
<feature type="domain" description="WW" evidence="4">
    <location>
        <begin position="505"/>
        <end position="539"/>
    </location>
</feature>
<dbReference type="InterPro" id="IPR006816">
    <property type="entry name" value="ELMO_dom"/>
</dbReference>
<comment type="function">
    <text evidence="1">Involved in cytoskeletal rearrangements required for phagocytosis of apoptotic cells and cell motility. Acts in association with DOCK1 and CRK. Was initially proposed to be required in complex with DOCK1 to activate Rac Rho small GTPases. May enhance the guanine nucleotide exchange factor (GEF) activity of DOCK1.</text>
</comment>
<name>A0AAD7U9J4_9STRA</name>
<gene>
    <name evidence="6" type="ORF">CTAYLR_003920</name>
</gene>
<dbReference type="Proteomes" id="UP001230188">
    <property type="component" value="Unassembled WGS sequence"/>
</dbReference>
<dbReference type="Pfam" id="PF00169">
    <property type="entry name" value="PH"/>
    <property type="match status" value="1"/>
</dbReference>
<accession>A0AAD7U9J4</accession>
<comment type="caution">
    <text evidence="6">The sequence shown here is derived from an EMBL/GenBank/DDBJ whole genome shotgun (WGS) entry which is preliminary data.</text>
</comment>
<evidence type="ECO:0000313" key="6">
    <source>
        <dbReference type="EMBL" id="KAJ8600710.1"/>
    </source>
</evidence>
<feature type="domain" description="PH" evidence="3">
    <location>
        <begin position="249"/>
        <end position="362"/>
    </location>
</feature>
<sequence>MPLQRVASSKEDVVLASLREEVSLEFSDENEEHVGLLKRLWDLAHGDAAPAFQRVGGPWTAFGFQRDDPVSDFRGGGVLALRNLVNFLERQPCYARPIMLSRQPSSSGFDPEAAGFFPFAAAGINVTRLLAEFAGVAGRPKEKLKHSCWSLLAGHEACFDECYALGFRLVDRCFDERGASYMDFNAVLKDAGTQMRAALEAASSARADYLPQRVDPRRPCAHDAVARVLRLAPPGWGTAPAAMRGVLEKLPVGGMLSSRKIARWRRRFFVLRGDLVAWFKPGGSGEADAASPAWLKAEVHGELTNYVRLTSQSAIRANLSDALSFKVERCLSPDSVRSKLRLRAASPADAQQWMRAIEAAIEAARDGIASPAYRNTTEINIDDLDADDNLTSVDGRDSPTALSESDTRDSSETRCFHPRDSSESTIHQKRSTMRRSRRLSFEAVRNVVRVGRADRAAAAASSKTKAPPLNRSTSWISCSDEKNQRVYYVHRPTGKTQWELPPGWTSSTSGWSARVDRATGHTYYFNPPTGETTWTLPER</sequence>
<evidence type="ECO:0000259" key="3">
    <source>
        <dbReference type="PROSITE" id="PS50003"/>
    </source>
</evidence>
<dbReference type="InterPro" id="IPR011993">
    <property type="entry name" value="PH-like_dom_sf"/>
</dbReference>
<dbReference type="PROSITE" id="PS51335">
    <property type="entry name" value="ELMO"/>
    <property type="match status" value="1"/>
</dbReference>
<dbReference type="SMART" id="SM00233">
    <property type="entry name" value="PH"/>
    <property type="match status" value="1"/>
</dbReference>
<dbReference type="PROSITE" id="PS50020">
    <property type="entry name" value="WW_DOMAIN_2"/>
    <property type="match status" value="2"/>
</dbReference>
<dbReference type="SMART" id="SM00456">
    <property type="entry name" value="WW"/>
    <property type="match status" value="2"/>
</dbReference>
<evidence type="ECO:0000256" key="2">
    <source>
        <dbReference type="SAM" id="MobiDB-lite"/>
    </source>
</evidence>
<dbReference type="InterPro" id="IPR001849">
    <property type="entry name" value="PH_domain"/>
</dbReference>
<evidence type="ECO:0000259" key="5">
    <source>
        <dbReference type="PROSITE" id="PS51335"/>
    </source>
</evidence>